<dbReference type="GO" id="GO:0016020">
    <property type="term" value="C:membrane"/>
    <property type="evidence" value="ECO:0007669"/>
    <property type="project" value="GOC"/>
</dbReference>
<evidence type="ECO:0000313" key="10">
    <source>
        <dbReference type="Proteomes" id="UP000196536"/>
    </source>
</evidence>
<dbReference type="NCBIfam" id="TIGR01853">
    <property type="entry name" value="lipid_A_lpxD"/>
    <property type="match status" value="1"/>
</dbReference>
<dbReference type="CDD" id="cd03352">
    <property type="entry name" value="LbH_LpxD"/>
    <property type="match status" value="1"/>
</dbReference>
<evidence type="ECO:0000259" key="8">
    <source>
        <dbReference type="Pfam" id="PF04613"/>
    </source>
</evidence>
<comment type="subunit">
    <text evidence="7">Homotrimer.</text>
</comment>
<evidence type="ECO:0000256" key="1">
    <source>
        <dbReference type="ARBA" id="ARBA00022516"/>
    </source>
</evidence>
<dbReference type="Pfam" id="PF00132">
    <property type="entry name" value="Hexapep"/>
    <property type="match status" value="2"/>
</dbReference>
<keyword evidence="4 7" id="KW-0677">Repeat</keyword>
<dbReference type="HAMAP" id="MF_00523">
    <property type="entry name" value="LpxD"/>
    <property type="match status" value="1"/>
</dbReference>
<comment type="pathway">
    <text evidence="7">Bacterial outer membrane biogenesis; LPS lipid A biosynthesis.</text>
</comment>
<dbReference type="PANTHER" id="PTHR43378:SF2">
    <property type="entry name" value="UDP-3-O-ACYLGLUCOSAMINE N-ACYLTRANSFERASE 1, MITOCHONDRIAL-RELATED"/>
    <property type="match status" value="1"/>
</dbReference>
<keyword evidence="6 7" id="KW-0012">Acyltransferase</keyword>
<dbReference type="PROSITE" id="PS00101">
    <property type="entry name" value="HEXAPEP_TRANSFERASES"/>
    <property type="match status" value="1"/>
</dbReference>
<dbReference type="UniPathway" id="UPA00973"/>
<evidence type="ECO:0000256" key="4">
    <source>
        <dbReference type="ARBA" id="ARBA00022737"/>
    </source>
</evidence>
<evidence type="ECO:0000256" key="2">
    <source>
        <dbReference type="ARBA" id="ARBA00022556"/>
    </source>
</evidence>
<dbReference type="InterPro" id="IPR018357">
    <property type="entry name" value="Hexapep_transf_CS"/>
</dbReference>
<feature type="domain" description="UDP-3-O-[3-hydroxymyristoyl] glucosamine N-acyltransferase non-repeat region" evidence="8">
    <location>
        <begin position="23"/>
        <end position="90"/>
    </location>
</feature>
<dbReference type="SUPFAM" id="SSF51161">
    <property type="entry name" value="Trimeric LpxA-like enzymes"/>
    <property type="match status" value="1"/>
</dbReference>
<dbReference type="NCBIfam" id="NF002060">
    <property type="entry name" value="PRK00892.1"/>
    <property type="match status" value="1"/>
</dbReference>
<keyword evidence="3 7" id="KW-0808">Transferase</keyword>
<accession>A0A1Z9YV47</accession>
<dbReference type="AlphaFoldDB" id="A0A1Z9YV47"/>
<keyword evidence="10" id="KW-1185">Reference proteome</keyword>
<comment type="function">
    <text evidence="7">Catalyzes the N-acylation of UDP-3-O-acylglucosamine using 3-hydroxyacyl-ACP as the acyl donor. Is involved in the biosynthesis of lipid A, a phosphorylated glycolipid that anchors the lipopolysaccharide to the outer membrane of the cell.</text>
</comment>
<dbReference type="GO" id="GO:0016410">
    <property type="term" value="F:N-acyltransferase activity"/>
    <property type="evidence" value="ECO:0007669"/>
    <property type="project" value="InterPro"/>
</dbReference>
<evidence type="ECO:0000256" key="7">
    <source>
        <dbReference type="HAMAP-Rule" id="MF_00523"/>
    </source>
</evidence>
<dbReference type="OrthoDB" id="9784739at2"/>
<dbReference type="Gene3D" id="1.20.5.170">
    <property type="match status" value="1"/>
</dbReference>
<name>A0A1Z9YV47_9GAMM</name>
<dbReference type="EC" id="2.3.1.191" evidence="7"/>
<dbReference type="InterPro" id="IPR020573">
    <property type="entry name" value="UDP_GlcNAc_AcTrfase_non-rep"/>
</dbReference>
<dbReference type="PANTHER" id="PTHR43378">
    <property type="entry name" value="UDP-3-O-ACYLGLUCOSAMINE N-ACYLTRANSFERASE"/>
    <property type="match status" value="1"/>
</dbReference>
<dbReference type="InterPro" id="IPR011004">
    <property type="entry name" value="Trimer_LpxA-like_sf"/>
</dbReference>
<evidence type="ECO:0000256" key="3">
    <source>
        <dbReference type="ARBA" id="ARBA00022679"/>
    </source>
</evidence>
<keyword evidence="2 7" id="KW-0441">Lipid A biosynthesis</keyword>
<evidence type="ECO:0000256" key="6">
    <source>
        <dbReference type="ARBA" id="ARBA00023315"/>
    </source>
</evidence>
<comment type="caution">
    <text evidence="9">The sequence shown here is derived from an EMBL/GenBank/DDBJ whole genome shotgun (WGS) entry which is preliminary data.</text>
</comment>
<dbReference type="Proteomes" id="UP000196536">
    <property type="component" value="Unassembled WGS sequence"/>
</dbReference>
<dbReference type="Gene3D" id="2.160.10.10">
    <property type="entry name" value="Hexapeptide repeat proteins"/>
    <property type="match status" value="1"/>
</dbReference>
<dbReference type="InterPro" id="IPR007691">
    <property type="entry name" value="LpxD"/>
</dbReference>
<dbReference type="RefSeq" id="WP_087621571.1">
    <property type="nucleotide sequence ID" value="NZ_NEXX01000006.1"/>
</dbReference>
<keyword evidence="5 7" id="KW-0443">Lipid metabolism</keyword>
<organism evidence="9 10">
    <name type="scientific">Acinetobacter populi</name>
    <dbReference type="NCBI Taxonomy" id="1582270"/>
    <lineage>
        <taxon>Bacteria</taxon>
        <taxon>Pseudomonadati</taxon>
        <taxon>Pseudomonadota</taxon>
        <taxon>Gammaproteobacteria</taxon>
        <taxon>Moraxellales</taxon>
        <taxon>Moraxellaceae</taxon>
        <taxon>Acinetobacter</taxon>
    </lineage>
</organism>
<gene>
    <name evidence="7" type="primary">lpxD</name>
    <name evidence="9" type="ORF">CAP51_15035</name>
</gene>
<dbReference type="GO" id="GO:0103118">
    <property type="term" value="F:UDP-3-O-[(3R)-3-hydroxyacyl]-glucosamine N-acyltransferase activity"/>
    <property type="evidence" value="ECO:0007669"/>
    <property type="project" value="UniProtKB-EC"/>
</dbReference>
<dbReference type="Pfam" id="PF04613">
    <property type="entry name" value="LpxD"/>
    <property type="match status" value="1"/>
</dbReference>
<protein>
    <recommendedName>
        <fullName evidence="7">UDP-3-O-acylglucosamine N-acyltransferase</fullName>
        <ecNumber evidence="7">2.3.1.191</ecNumber>
    </recommendedName>
</protein>
<feature type="active site" description="Proton acceptor" evidence="7">
    <location>
        <position position="239"/>
    </location>
</feature>
<keyword evidence="1 7" id="KW-0444">Lipid biosynthesis</keyword>
<proteinExistence type="inferred from homology"/>
<evidence type="ECO:0000313" key="9">
    <source>
        <dbReference type="EMBL" id="OUY06019.1"/>
    </source>
</evidence>
<evidence type="ECO:0000256" key="5">
    <source>
        <dbReference type="ARBA" id="ARBA00023098"/>
    </source>
</evidence>
<dbReference type="InterPro" id="IPR001451">
    <property type="entry name" value="Hexapep"/>
</dbReference>
<dbReference type="Gene3D" id="3.40.1390.10">
    <property type="entry name" value="MurE/MurF, N-terminal domain"/>
    <property type="match status" value="1"/>
</dbReference>
<dbReference type="GO" id="GO:0009245">
    <property type="term" value="P:lipid A biosynthetic process"/>
    <property type="evidence" value="ECO:0007669"/>
    <property type="project" value="UniProtKB-UniRule"/>
</dbReference>
<sequence length="358" mass="38330">MNLSVAEISRHVQGIVHGDSQFIVDHLKSLENAGATDISFVNGDKYLAQALASKAGVLIAPKALVEQLIPHYIVIEVASPYLAFAQLTHLFASPVSISGIAETAKIHETAKIGENVRIGDYAVIGEHVEIGDNSIIFPHVHIDSNVTIGQFAYIESHVTIFAETHVGDHVRIHANTSIGSEGFGFAPYQGRWHRIAQIGRVRIGNNVRIGSNCSVDRGALDDTVIDDGVIIDNLVQIAHNVQIGKHTAIAANTAIAGSTIIGQHCILGGCCAVAGHLTIADHVQFTGMSMVTKSVSQSGTYSSGTGLLENSAWKRAVIGLRQLSETPVSKIVKQLNNLHSRIEQLELSKPFVKPSNDE</sequence>
<reference evidence="9 10" key="1">
    <citation type="submission" date="2017-05" db="EMBL/GenBank/DDBJ databases">
        <title>Acinetobacter populi ANC 5415 (= PBJ7), whole genome shotgun sequencing project.</title>
        <authorList>
            <person name="Nemec A."/>
            <person name="Radolfova-Krizova L."/>
        </authorList>
    </citation>
    <scope>NUCLEOTIDE SEQUENCE [LARGE SCALE GENOMIC DNA]</scope>
    <source>
        <strain evidence="9 10">PBJ7</strain>
    </source>
</reference>
<comment type="catalytic activity">
    <reaction evidence="7">
        <text>a UDP-3-O-[(3R)-3-hydroxyacyl]-alpha-D-glucosamine + a (3R)-hydroxyacyl-[ACP] = a UDP-2-N,3-O-bis[(3R)-3-hydroxyacyl]-alpha-D-glucosamine + holo-[ACP] + H(+)</text>
        <dbReference type="Rhea" id="RHEA:53836"/>
        <dbReference type="Rhea" id="RHEA-COMP:9685"/>
        <dbReference type="Rhea" id="RHEA-COMP:9945"/>
        <dbReference type="ChEBI" id="CHEBI:15378"/>
        <dbReference type="ChEBI" id="CHEBI:64479"/>
        <dbReference type="ChEBI" id="CHEBI:78827"/>
        <dbReference type="ChEBI" id="CHEBI:137740"/>
        <dbReference type="ChEBI" id="CHEBI:137748"/>
        <dbReference type="EC" id="2.3.1.191"/>
    </reaction>
</comment>
<dbReference type="EMBL" id="NEXX01000006">
    <property type="protein sequence ID" value="OUY06019.1"/>
    <property type="molecule type" value="Genomic_DNA"/>
</dbReference>
<comment type="similarity">
    <text evidence="7">Belongs to the transferase hexapeptide repeat family. LpxD subfamily.</text>
</comment>